<dbReference type="AlphaFoldDB" id="A0AAP7GYA4"/>
<feature type="transmembrane region" description="Helical" evidence="1">
    <location>
        <begin position="6"/>
        <end position="26"/>
    </location>
</feature>
<evidence type="ECO:0000313" key="3">
    <source>
        <dbReference type="Proteomes" id="UP000092746"/>
    </source>
</evidence>
<gene>
    <name evidence="2" type="ORF">BBB52_03755</name>
</gene>
<protein>
    <submittedName>
        <fullName evidence="2">Uncharacterized protein</fullName>
    </submittedName>
</protein>
<organism evidence="2 3">
    <name type="scientific">Aggregatibacter aphrophilus</name>
    <name type="common">Haemophilus aphrophilus</name>
    <dbReference type="NCBI Taxonomy" id="732"/>
    <lineage>
        <taxon>Bacteria</taxon>
        <taxon>Pseudomonadati</taxon>
        <taxon>Pseudomonadota</taxon>
        <taxon>Gammaproteobacteria</taxon>
        <taxon>Pasteurellales</taxon>
        <taxon>Pasteurellaceae</taxon>
        <taxon>Aggregatibacter</taxon>
    </lineage>
</organism>
<keyword evidence="1" id="KW-1133">Transmembrane helix</keyword>
<accession>A0AAP7GYA4</accession>
<evidence type="ECO:0000313" key="2">
    <source>
        <dbReference type="EMBL" id="OBY52905.1"/>
    </source>
</evidence>
<comment type="caution">
    <text evidence="2">The sequence shown here is derived from an EMBL/GenBank/DDBJ whole genome shotgun (WGS) entry which is preliminary data.</text>
</comment>
<sequence>MNEVLAIIFYNLAIIFVLLLGLGLFIKYQHKKRADALLENMKKAHSAFSVDRKSQAIFEKRVKEWERKHPVHAIKQRIKKRIEWLLP</sequence>
<keyword evidence="1" id="KW-0812">Transmembrane</keyword>
<evidence type="ECO:0000256" key="1">
    <source>
        <dbReference type="SAM" id="Phobius"/>
    </source>
</evidence>
<keyword evidence="1" id="KW-0472">Membrane</keyword>
<name>A0AAP7GYA4_AGGAP</name>
<dbReference type="RefSeq" id="WP_005564328.1">
    <property type="nucleotide sequence ID" value="NZ_NRDB01000010.1"/>
</dbReference>
<dbReference type="EMBL" id="MAQE01000011">
    <property type="protein sequence ID" value="OBY52905.1"/>
    <property type="molecule type" value="Genomic_DNA"/>
</dbReference>
<reference evidence="2 3" key="1">
    <citation type="submission" date="2016-06" db="EMBL/GenBank/DDBJ databases">
        <title>Simultaneous identification of Haemophilus influenzae and Haemophilus haemolyticus using TaqMan real-time PCR.</title>
        <authorList>
            <person name="Price E.P."/>
            <person name="Sarovich D.S."/>
            <person name="Harris T."/>
            <person name="Spargo J.C."/>
            <person name="Nosworthy E."/>
            <person name="Beissbarth J."/>
            <person name="Smith-Vaughan H."/>
        </authorList>
    </citation>
    <scope>NUCLEOTIDE SEQUENCE [LARGE SCALE GENOMIC DNA]</scope>
    <source>
        <strain evidence="2 3">ATCC 7901</strain>
    </source>
</reference>
<dbReference type="Proteomes" id="UP000092746">
    <property type="component" value="Unassembled WGS sequence"/>
</dbReference>
<proteinExistence type="predicted"/>